<feature type="domain" description="Peptidase M24" evidence="11">
    <location>
        <begin position="178"/>
        <end position="387"/>
    </location>
</feature>
<comment type="function">
    <text evidence="8 9">Cotranslationally removes the N-terminal methionine from nascent proteins. The N-terminal methionine is often cleaved when the second residue in the primary sequence is small and uncharged (Met-Ala-, Cys, Gly, Pro, Ser, Thr, or Val).</text>
</comment>
<protein>
    <recommendedName>
        <fullName evidence="8">Methionine aminopeptidase 2</fullName>
        <shortName evidence="8">MAP 2</shortName>
        <shortName evidence="8">MetAP 2</shortName>
        <ecNumber evidence="8">3.4.11.18</ecNumber>
    </recommendedName>
    <alternativeName>
        <fullName evidence="8">Peptidase M</fullName>
    </alternativeName>
</protein>
<feature type="binding site" evidence="8">
    <location>
        <position position="375"/>
    </location>
    <ligand>
        <name>a divalent metal cation</name>
        <dbReference type="ChEBI" id="CHEBI:60240"/>
        <label>2</label>
        <note>catalytic</note>
    </ligand>
</feature>
<keyword evidence="5 8" id="KW-0645">Protease</keyword>
<comment type="cofactor">
    <cofactor evidence="8">
        <name>Co(2+)</name>
        <dbReference type="ChEBI" id="CHEBI:48828"/>
    </cofactor>
    <cofactor evidence="8">
        <name>Zn(2+)</name>
        <dbReference type="ChEBI" id="CHEBI:29105"/>
    </cofactor>
    <cofactor evidence="8">
        <name>Mn(2+)</name>
        <dbReference type="ChEBI" id="CHEBI:29035"/>
    </cofactor>
    <cofactor evidence="8">
        <name>Fe(2+)</name>
        <dbReference type="ChEBI" id="CHEBI:29033"/>
    </cofactor>
    <text evidence="8">Binds 2 divalent metal cations per subunit. Has a high-affinity and a low affinity metal-binding site. The true nature of the physiological cofactor is under debate. The enzyme is active with cobalt, zinc, manganese or divalent iron ions. Most likely, methionine aminopeptidases function as mononuclear Fe(2+)-metalloproteases under physiological conditions, and the catalytically relevant metal-binding site has been assigned to the histidine-containing high-affinity site.</text>
</comment>
<keyword evidence="6 8" id="KW-0479">Metal-binding</keyword>
<dbReference type="Pfam" id="PF00557">
    <property type="entry name" value="Peptidase_M24"/>
    <property type="match status" value="1"/>
</dbReference>
<name>A0A1E7EQB3_9STRA</name>
<feature type="compositionally biased region" description="Basic and acidic residues" evidence="10">
    <location>
        <begin position="1"/>
        <end position="12"/>
    </location>
</feature>
<feature type="binding site" evidence="8">
    <location>
        <position position="270"/>
    </location>
    <ligand>
        <name>a divalent metal cation</name>
        <dbReference type="ChEBI" id="CHEBI:60240"/>
        <label>2</label>
        <note>catalytic</note>
    </ligand>
</feature>
<dbReference type="InterPro" id="IPR000994">
    <property type="entry name" value="Pept_M24"/>
</dbReference>
<feature type="binding site" evidence="8">
    <location>
        <position position="239"/>
    </location>
    <ligand>
        <name>substrate</name>
    </ligand>
</feature>
<keyword evidence="13" id="KW-1185">Reference proteome</keyword>
<dbReference type="InterPro" id="IPR036005">
    <property type="entry name" value="Creatinase/aminopeptidase-like"/>
</dbReference>
<dbReference type="GO" id="GO:0005737">
    <property type="term" value="C:cytoplasm"/>
    <property type="evidence" value="ECO:0007669"/>
    <property type="project" value="UniProtKB-SubCell"/>
</dbReference>
<evidence type="ECO:0000256" key="6">
    <source>
        <dbReference type="ARBA" id="ARBA00022723"/>
    </source>
</evidence>
<dbReference type="InterPro" id="IPR050247">
    <property type="entry name" value="Met_Aminopeptidase_Type2"/>
</dbReference>
<dbReference type="CDD" id="cd01088">
    <property type="entry name" value="MetAP2"/>
    <property type="match status" value="1"/>
</dbReference>
<comment type="subcellular location">
    <subcellularLocation>
        <location evidence="8">Cytoplasm</location>
    </subcellularLocation>
</comment>
<evidence type="ECO:0000256" key="10">
    <source>
        <dbReference type="SAM" id="MobiDB-lite"/>
    </source>
</evidence>
<gene>
    <name evidence="12" type="ORF">FRACYDRAFT_277718</name>
</gene>
<dbReference type="Gene3D" id="1.10.10.10">
    <property type="entry name" value="Winged helix-like DNA-binding domain superfamily/Winged helix DNA-binding domain"/>
    <property type="match status" value="1"/>
</dbReference>
<sequence length="504" mass="55698">MTAEDEKKKMEEEVVAVVDNDDAADDNDDADDDDEDAAAAAAAVDGGTADGDDGATTTIKKKKRKKKKKKKKKATAGGSEEGAIAAANNGNLTIKVPCTRPPHLGLDKETAYIDYSVKHGQTFPIPTIPVRTLFKDSSIGYPIGEIQNHLLESCYYRINSDETRQSERLQQDLYGKVRWGAEVHRQVRNYAQSLCKPGILLTDLCTKLENKNRELVEESGLERGVGFPTGCSINHVAAHYTPNVGDTTCLQYDDVMKIDFGVQIDGRIIDSAYTVYFNPKYDPLVEAVKMATNEGIKVSGIDVRLCDIGEAIQEVMESYEIELNNKTYPIKCCRNLNGHSIGQYQIHAGKSVPIVKDSGCDPSIKMEENEIYAIETFGSTGRGYVIEDGECSHYMKNFDAPRVPLRMLSSKKLLGHINKTFGTLAFCRRWLERIDGGSAHIHNMGGNTGQQTKYMGALKNLCDVGIVQAYPPLCDVKGSYTAQYEHTIMMRPTCKEVVSRGDDY</sequence>
<dbReference type="InterPro" id="IPR002468">
    <property type="entry name" value="Pept_M24A_MAP2"/>
</dbReference>
<dbReference type="SUPFAM" id="SSF46785">
    <property type="entry name" value="Winged helix' DNA-binding domain"/>
    <property type="match status" value="1"/>
</dbReference>
<dbReference type="InterPro" id="IPR036388">
    <property type="entry name" value="WH-like_DNA-bd_sf"/>
</dbReference>
<dbReference type="HAMAP" id="MF_03175">
    <property type="entry name" value="MetAP_2_euk"/>
    <property type="match status" value="1"/>
</dbReference>
<feature type="region of interest" description="Disordered" evidence="10">
    <location>
        <begin position="1"/>
        <end position="79"/>
    </location>
</feature>
<feature type="compositionally biased region" description="Acidic residues" evidence="10">
    <location>
        <begin position="19"/>
        <end position="37"/>
    </location>
</feature>
<comment type="catalytic activity">
    <reaction evidence="1 8 9">
        <text>Release of N-terminal amino acids, preferentially methionine, from peptides and arylamides.</text>
        <dbReference type="EC" id="3.4.11.18"/>
    </reaction>
</comment>
<keyword evidence="4 8" id="KW-0031">Aminopeptidase</keyword>
<feature type="compositionally biased region" description="Low complexity" evidence="10">
    <location>
        <begin position="38"/>
        <end position="47"/>
    </location>
</feature>
<dbReference type="InParanoid" id="A0A1E7EQB3"/>
<feature type="compositionally biased region" description="Basic residues" evidence="10">
    <location>
        <begin position="59"/>
        <end position="74"/>
    </location>
</feature>
<evidence type="ECO:0000313" key="12">
    <source>
        <dbReference type="EMBL" id="OEU08138.1"/>
    </source>
</evidence>
<proteinExistence type="inferred from homology"/>
<dbReference type="GO" id="GO:0070006">
    <property type="term" value="F:metalloaminopeptidase activity"/>
    <property type="evidence" value="ECO:0007669"/>
    <property type="project" value="UniProtKB-UniRule"/>
</dbReference>
<dbReference type="FunCoup" id="A0A1E7EQB3">
    <property type="interactions" value="582"/>
</dbReference>
<feature type="binding site" evidence="8">
    <location>
        <position position="347"/>
    </location>
    <ligand>
        <name>substrate</name>
    </ligand>
</feature>
<dbReference type="OrthoDB" id="7848262at2759"/>
<reference evidence="12 13" key="1">
    <citation type="submission" date="2016-09" db="EMBL/GenBank/DDBJ databases">
        <title>Extensive genetic diversity and differential bi-allelic expression allows diatom success in the polar Southern Ocean.</title>
        <authorList>
            <consortium name="DOE Joint Genome Institute"/>
            <person name="Mock T."/>
            <person name="Otillar R.P."/>
            <person name="Strauss J."/>
            <person name="Dupont C."/>
            <person name="Frickenhaus S."/>
            <person name="Maumus F."/>
            <person name="Mcmullan M."/>
            <person name="Sanges R."/>
            <person name="Schmutz J."/>
            <person name="Toseland A."/>
            <person name="Valas R."/>
            <person name="Veluchamy A."/>
            <person name="Ward B.J."/>
            <person name="Allen A."/>
            <person name="Barry K."/>
            <person name="Falciatore A."/>
            <person name="Ferrante M."/>
            <person name="Fortunato A.E."/>
            <person name="Gloeckner G."/>
            <person name="Gruber A."/>
            <person name="Hipkin R."/>
            <person name="Janech M."/>
            <person name="Kroth P."/>
            <person name="Leese F."/>
            <person name="Lindquist E."/>
            <person name="Lyon B.R."/>
            <person name="Martin J."/>
            <person name="Mayer C."/>
            <person name="Parker M."/>
            <person name="Quesneville H."/>
            <person name="Raymond J."/>
            <person name="Uhlig C."/>
            <person name="Valentin K.U."/>
            <person name="Worden A.Z."/>
            <person name="Armbrust E.V."/>
            <person name="Bowler C."/>
            <person name="Green B."/>
            <person name="Moulton V."/>
            <person name="Van Oosterhout C."/>
            <person name="Grigoriev I."/>
        </authorList>
    </citation>
    <scope>NUCLEOTIDE SEQUENCE [LARGE SCALE GENOMIC DNA]</scope>
    <source>
        <strain evidence="12 13">CCMP1102</strain>
    </source>
</reference>
<dbReference type="InterPro" id="IPR001714">
    <property type="entry name" value="Pept_M24_MAP"/>
</dbReference>
<dbReference type="EMBL" id="KV784382">
    <property type="protein sequence ID" value="OEU08138.1"/>
    <property type="molecule type" value="Genomic_DNA"/>
</dbReference>
<dbReference type="NCBIfam" id="TIGR00501">
    <property type="entry name" value="met_pdase_II"/>
    <property type="match status" value="1"/>
</dbReference>
<dbReference type="InterPro" id="IPR018349">
    <property type="entry name" value="Pept_M24A_MAP2_BS"/>
</dbReference>
<evidence type="ECO:0000259" key="11">
    <source>
        <dbReference type="Pfam" id="PF00557"/>
    </source>
</evidence>
<organism evidence="12 13">
    <name type="scientific">Fragilariopsis cylindrus CCMP1102</name>
    <dbReference type="NCBI Taxonomy" id="635003"/>
    <lineage>
        <taxon>Eukaryota</taxon>
        <taxon>Sar</taxon>
        <taxon>Stramenopiles</taxon>
        <taxon>Ochrophyta</taxon>
        <taxon>Bacillariophyta</taxon>
        <taxon>Bacillariophyceae</taxon>
        <taxon>Bacillariophycidae</taxon>
        <taxon>Bacillariales</taxon>
        <taxon>Bacillariaceae</taxon>
        <taxon>Fragilariopsis</taxon>
    </lineage>
</organism>
<evidence type="ECO:0000256" key="5">
    <source>
        <dbReference type="ARBA" id="ARBA00022670"/>
    </source>
</evidence>
<dbReference type="Gene3D" id="3.90.230.10">
    <property type="entry name" value="Creatinase/methionine aminopeptidase superfamily"/>
    <property type="match status" value="1"/>
</dbReference>
<dbReference type="PRINTS" id="PR00599">
    <property type="entry name" value="MAPEPTIDASE"/>
</dbReference>
<feature type="binding site" evidence="8">
    <location>
        <position position="270"/>
    </location>
    <ligand>
        <name>a divalent metal cation</name>
        <dbReference type="ChEBI" id="CHEBI:60240"/>
        <label>1</label>
    </ligand>
</feature>
<dbReference type="PANTHER" id="PTHR45777:SF2">
    <property type="entry name" value="METHIONINE AMINOPEPTIDASE 2"/>
    <property type="match status" value="1"/>
</dbReference>
<feature type="binding site" evidence="8">
    <location>
        <position position="339"/>
    </location>
    <ligand>
        <name>a divalent metal cation</name>
        <dbReference type="ChEBI" id="CHEBI:60240"/>
        <label>2</label>
        <note>catalytic</note>
    </ligand>
</feature>
<evidence type="ECO:0000256" key="1">
    <source>
        <dbReference type="ARBA" id="ARBA00000294"/>
    </source>
</evidence>
<comment type="cofactor">
    <cofactor evidence="2">
        <name>Mn(2+)</name>
        <dbReference type="ChEBI" id="CHEBI:29035"/>
    </cofactor>
</comment>
<comment type="similarity">
    <text evidence="8">Belongs to the peptidase M24A family. Methionine aminopeptidase eukaryotic type 2 subfamily.</text>
</comment>
<evidence type="ECO:0000256" key="2">
    <source>
        <dbReference type="ARBA" id="ARBA00001936"/>
    </source>
</evidence>
<evidence type="ECO:0000256" key="4">
    <source>
        <dbReference type="ARBA" id="ARBA00022438"/>
    </source>
</evidence>
<dbReference type="AlphaFoldDB" id="A0A1E7EQB3"/>
<dbReference type="EC" id="3.4.11.18" evidence="8"/>
<dbReference type="GO" id="GO:0004239">
    <property type="term" value="F:initiator methionyl aminopeptidase activity"/>
    <property type="evidence" value="ECO:0007669"/>
    <property type="project" value="UniProtKB-UniRule"/>
</dbReference>
<evidence type="ECO:0000313" key="13">
    <source>
        <dbReference type="Proteomes" id="UP000095751"/>
    </source>
</evidence>
<accession>A0A1E7EQB3</accession>
<evidence type="ECO:0000256" key="9">
    <source>
        <dbReference type="RuleBase" id="RU003653"/>
    </source>
</evidence>
<keyword evidence="8" id="KW-0963">Cytoplasm</keyword>
<dbReference type="KEGG" id="fcy:FRACYDRAFT_277718"/>
<evidence type="ECO:0000256" key="3">
    <source>
        <dbReference type="ARBA" id="ARBA00001954"/>
    </source>
</evidence>
<evidence type="ECO:0000256" key="8">
    <source>
        <dbReference type="HAMAP-Rule" id="MF_03175"/>
    </source>
</evidence>
<dbReference type="PANTHER" id="PTHR45777">
    <property type="entry name" value="METHIONINE AMINOPEPTIDASE 2"/>
    <property type="match status" value="1"/>
</dbReference>
<evidence type="ECO:0000256" key="7">
    <source>
        <dbReference type="ARBA" id="ARBA00022801"/>
    </source>
</evidence>
<feature type="binding site" evidence="8">
    <location>
        <position position="259"/>
    </location>
    <ligand>
        <name>a divalent metal cation</name>
        <dbReference type="ChEBI" id="CHEBI:60240"/>
        <label>1</label>
    </ligand>
</feature>
<feature type="binding site" evidence="8">
    <location>
        <position position="485"/>
    </location>
    <ligand>
        <name>a divalent metal cation</name>
        <dbReference type="ChEBI" id="CHEBI:60240"/>
        <label>2</label>
        <note>catalytic</note>
    </ligand>
</feature>
<dbReference type="GO" id="GO:0046872">
    <property type="term" value="F:metal ion binding"/>
    <property type="evidence" value="ECO:0007669"/>
    <property type="project" value="UniProtKB-UniRule"/>
</dbReference>
<dbReference type="Proteomes" id="UP000095751">
    <property type="component" value="Unassembled WGS sequence"/>
</dbReference>
<dbReference type="GO" id="GO:0006508">
    <property type="term" value="P:proteolysis"/>
    <property type="evidence" value="ECO:0007669"/>
    <property type="project" value="UniProtKB-KW"/>
</dbReference>
<feature type="binding site" evidence="8">
    <location>
        <position position="485"/>
    </location>
    <ligand>
        <name>a divalent metal cation</name>
        <dbReference type="ChEBI" id="CHEBI:60240"/>
        <label>1</label>
    </ligand>
</feature>
<dbReference type="SUPFAM" id="SSF55920">
    <property type="entry name" value="Creatinase/aminopeptidase"/>
    <property type="match status" value="1"/>
</dbReference>
<keyword evidence="7 8" id="KW-0378">Hydrolase</keyword>
<comment type="cofactor">
    <cofactor evidence="3">
        <name>Fe(2+)</name>
        <dbReference type="ChEBI" id="CHEBI:29033"/>
    </cofactor>
</comment>
<dbReference type="InterPro" id="IPR036390">
    <property type="entry name" value="WH_DNA-bd_sf"/>
</dbReference>
<dbReference type="PROSITE" id="PS01202">
    <property type="entry name" value="MAP_2"/>
    <property type="match status" value="1"/>
</dbReference>